<dbReference type="Proteomes" id="UP000729701">
    <property type="component" value="Unassembled WGS sequence"/>
</dbReference>
<gene>
    <name evidence="1" type="ORF">KME60_29090</name>
</gene>
<proteinExistence type="predicted"/>
<dbReference type="AlphaFoldDB" id="A0A951UV72"/>
<evidence type="ECO:0000313" key="2">
    <source>
        <dbReference type="Proteomes" id="UP000729701"/>
    </source>
</evidence>
<reference evidence="1" key="2">
    <citation type="journal article" date="2022" name="Microbiol. Resour. Announc.">
        <title>Metagenome Sequencing to Explore Phylogenomics of Terrestrial Cyanobacteria.</title>
        <authorList>
            <person name="Ward R.D."/>
            <person name="Stajich J.E."/>
            <person name="Johansen J.R."/>
            <person name="Huntemann M."/>
            <person name="Clum A."/>
            <person name="Foster B."/>
            <person name="Foster B."/>
            <person name="Roux S."/>
            <person name="Palaniappan K."/>
            <person name="Varghese N."/>
            <person name="Mukherjee S."/>
            <person name="Reddy T.B.K."/>
            <person name="Daum C."/>
            <person name="Copeland A."/>
            <person name="Chen I.A."/>
            <person name="Ivanova N.N."/>
            <person name="Kyrpides N.C."/>
            <person name="Shapiro N."/>
            <person name="Eloe-Fadrosh E.A."/>
            <person name="Pietrasiak N."/>
        </authorList>
    </citation>
    <scope>NUCLEOTIDE SEQUENCE</scope>
    <source>
        <strain evidence="1">GSE-NOS-MK-12-04C</strain>
    </source>
</reference>
<protein>
    <submittedName>
        <fullName evidence="1">Uncharacterized protein</fullName>
    </submittedName>
</protein>
<reference evidence="1" key="1">
    <citation type="submission" date="2021-05" db="EMBL/GenBank/DDBJ databases">
        <authorList>
            <person name="Pietrasiak N."/>
            <person name="Ward R."/>
            <person name="Stajich J.E."/>
            <person name="Kurbessoian T."/>
        </authorList>
    </citation>
    <scope>NUCLEOTIDE SEQUENCE</scope>
    <source>
        <strain evidence="1">GSE-NOS-MK-12-04C</strain>
    </source>
</reference>
<organism evidence="1 2">
    <name type="scientific">Cyanomargarita calcarea GSE-NOS-MK-12-04C</name>
    <dbReference type="NCBI Taxonomy" id="2839659"/>
    <lineage>
        <taxon>Bacteria</taxon>
        <taxon>Bacillati</taxon>
        <taxon>Cyanobacteriota</taxon>
        <taxon>Cyanophyceae</taxon>
        <taxon>Nostocales</taxon>
        <taxon>Cyanomargaritaceae</taxon>
        <taxon>Cyanomargarita</taxon>
    </lineage>
</organism>
<evidence type="ECO:0000313" key="1">
    <source>
        <dbReference type="EMBL" id="MBW4671368.1"/>
    </source>
</evidence>
<comment type="caution">
    <text evidence="1">The sequence shown here is derived from an EMBL/GenBank/DDBJ whole genome shotgun (WGS) entry which is preliminary data.</text>
</comment>
<dbReference type="EMBL" id="JAHHGZ010000043">
    <property type="protein sequence ID" value="MBW4671368.1"/>
    <property type="molecule type" value="Genomic_DNA"/>
</dbReference>
<name>A0A951UV72_9CYAN</name>
<accession>A0A951UV72</accession>
<sequence length="84" mass="9341">MARKHTTKSGCDTGIDTTVVSAGGGFMNWRYYILQEFTPQVAPLTLVADPDCLLMEAGMLQKIQERGFEVLPCEDAIAFRLRLC</sequence>